<evidence type="ECO:0000313" key="9">
    <source>
        <dbReference type="Proteomes" id="UP000187344"/>
    </source>
</evidence>
<dbReference type="SUPFAM" id="SSF52540">
    <property type="entry name" value="P-loop containing nucleoside triphosphate hydrolases"/>
    <property type="match status" value="1"/>
</dbReference>
<evidence type="ECO:0000256" key="2">
    <source>
        <dbReference type="ARBA" id="ARBA00022679"/>
    </source>
</evidence>
<evidence type="ECO:0000256" key="6">
    <source>
        <dbReference type="ARBA" id="ARBA00034754"/>
    </source>
</evidence>
<dbReference type="InterPro" id="IPR008921">
    <property type="entry name" value="DNA_pol3_clamp-load_cplx_C"/>
</dbReference>
<keyword evidence="9" id="KW-1185">Reference proteome</keyword>
<protein>
    <recommendedName>
        <fullName evidence="1">DNA-directed DNA polymerase</fullName>
        <ecNumber evidence="1">2.7.7.7</ecNumber>
    </recommendedName>
</protein>
<evidence type="ECO:0000256" key="5">
    <source>
        <dbReference type="ARBA" id="ARBA00022932"/>
    </source>
</evidence>
<evidence type="ECO:0000256" key="1">
    <source>
        <dbReference type="ARBA" id="ARBA00012417"/>
    </source>
</evidence>
<keyword evidence="2 8" id="KW-0808">Transferase</keyword>
<evidence type="ECO:0000256" key="7">
    <source>
        <dbReference type="ARBA" id="ARBA00049244"/>
    </source>
</evidence>
<dbReference type="PANTHER" id="PTHR34388">
    <property type="entry name" value="DNA POLYMERASE III SUBUNIT DELTA"/>
    <property type="match status" value="1"/>
</dbReference>
<dbReference type="OrthoDB" id="9804983at2"/>
<accession>A0A1R0FBN2</accession>
<dbReference type="InterPro" id="IPR005790">
    <property type="entry name" value="DNA_polIII_delta"/>
</dbReference>
<dbReference type="Proteomes" id="UP000187344">
    <property type="component" value="Unassembled WGS sequence"/>
</dbReference>
<proteinExistence type="inferred from homology"/>
<sequence length="345" mass="38066">MAQKKAHEVDGFLSRLQAQYPIVLIYGPDKGLVSERASKFAKLTGVKLDDPFSNIRLEAADLERDPTRLLDEAHTVSLFGGKRLISIKNAGNGRNLTEVVKKLAKTGLENVYLMIEAGDLKKGAGLRSAVETAASAMALPCYADDARSLEGLIDQVLGEYHLAISLEARKWLKESLGGDRLISRSELDKLCLYAMGKSEITLDDVKAAVSDVSGLTYDEIIDAVFIGDLLGFNNRFDRQVATGNALFLILSAAERQFQQLQILRQQVEVEGKTPSSAISSARPPIFFRRQKVIEQALTRWTLKQIAEAMERLQKAVLESRENTALAEPIIRQALLALAVQSKRQN</sequence>
<dbReference type="GO" id="GO:0003887">
    <property type="term" value="F:DNA-directed DNA polymerase activity"/>
    <property type="evidence" value="ECO:0007669"/>
    <property type="project" value="UniProtKB-KW"/>
</dbReference>
<keyword evidence="5" id="KW-0239">DNA-directed DNA polymerase</keyword>
<comment type="similarity">
    <text evidence="6">Belongs to the DNA polymerase HolA subunit family.</text>
</comment>
<evidence type="ECO:0000256" key="3">
    <source>
        <dbReference type="ARBA" id="ARBA00022695"/>
    </source>
</evidence>
<evidence type="ECO:0000256" key="4">
    <source>
        <dbReference type="ARBA" id="ARBA00022705"/>
    </source>
</evidence>
<comment type="caution">
    <text evidence="8">The sequence shown here is derived from an EMBL/GenBank/DDBJ whole genome shotgun (WGS) entry which is preliminary data.</text>
</comment>
<gene>
    <name evidence="8" type="ORF">PEB0149_017780</name>
</gene>
<dbReference type="PANTHER" id="PTHR34388:SF1">
    <property type="entry name" value="DNA POLYMERASE III SUBUNIT DELTA"/>
    <property type="match status" value="1"/>
</dbReference>
<dbReference type="GO" id="GO:0006261">
    <property type="term" value="P:DNA-templated DNA replication"/>
    <property type="evidence" value="ECO:0007669"/>
    <property type="project" value="TreeGrafter"/>
</dbReference>
<reference evidence="8 9" key="1">
    <citation type="submission" date="2016-12" db="EMBL/GenBank/DDBJ databases">
        <title>Comparative genomics of Bartonella apis.</title>
        <authorList>
            <person name="Engel P."/>
        </authorList>
    </citation>
    <scope>NUCLEOTIDE SEQUENCE [LARGE SCALE GENOMIC DNA]</scope>
    <source>
        <strain evidence="8 9">PEB0149</strain>
    </source>
</reference>
<dbReference type="AlphaFoldDB" id="A0A1R0FBN2"/>
<name>A0A1R0FBN2_9HYPH</name>
<dbReference type="GO" id="GO:0009360">
    <property type="term" value="C:DNA polymerase III complex"/>
    <property type="evidence" value="ECO:0007669"/>
    <property type="project" value="TreeGrafter"/>
</dbReference>
<dbReference type="InterPro" id="IPR027417">
    <property type="entry name" value="P-loop_NTPase"/>
</dbReference>
<dbReference type="EMBL" id="LXYT01000001">
    <property type="protein sequence ID" value="OLY44309.1"/>
    <property type="molecule type" value="Genomic_DNA"/>
</dbReference>
<dbReference type="Gene3D" id="1.10.8.60">
    <property type="match status" value="1"/>
</dbReference>
<dbReference type="NCBIfam" id="TIGR01128">
    <property type="entry name" value="holA"/>
    <property type="match status" value="1"/>
</dbReference>
<dbReference type="GO" id="GO:0003677">
    <property type="term" value="F:DNA binding"/>
    <property type="evidence" value="ECO:0007669"/>
    <property type="project" value="InterPro"/>
</dbReference>
<dbReference type="RefSeq" id="WP_075869456.1">
    <property type="nucleotide sequence ID" value="NZ_LXYT01000001.1"/>
</dbReference>
<keyword evidence="4" id="KW-0235">DNA replication</keyword>
<organism evidence="8 9">
    <name type="scientific">Bartonella apis</name>
    <dbReference type="NCBI Taxonomy" id="1686310"/>
    <lineage>
        <taxon>Bacteria</taxon>
        <taxon>Pseudomonadati</taxon>
        <taxon>Pseudomonadota</taxon>
        <taxon>Alphaproteobacteria</taxon>
        <taxon>Hyphomicrobiales</taxon>
        <taxon>Bartonellaceae</taxon>
        <taxon>Bartonella</taxon>
    </lineage>
</organism>
<dbReference type="SUPFAM" id="SSF48019">
    <property type="entry name" value="post-AAA+ oligomerization domain-like"/>
    <property type="match status" value="1"/>
</dbReference>
<comment type="catalytic activity">
    <reaction evidence="7">
        <text>DNA(n) + a 2'-deoxyribonucleoside 5'-triphosphate = DNA(n+1) + diphosphate</text>
        <dbReference type="Rhea" id="RHEA:22508"/>
        <dbReference type="Rhea" id="RHEA-COMP:17339"/>
        <dbReference type="Rhea" id="RHEA-COMP:17340"/>
        <dbReference type="ChEBI" id="CHEBI:33019"/>
        <dbReference type="ChEBI" id="CHEBI:61560"/>
        <dbReference type="ChEBI" id="CHEBI:173112"/>
        <dbReference type="EC" id="2.7.7.7"/>
    </reaction>
</comment>
<evidence type="ECO:0000313" key="8">
    <source>
        <dbReference type="EMBL" id="OLY44309.1"/>
    </source>
</evidence>
<dbReference type="Gene3D" id="3.40.50.300">
    <property type="entry name" value="P-loop containing nucleotide triphosphate hydrolases"/>
    <property type="match status" value="1"/>
</dbReference>
<dbReference type="EC" id="2.7.7.7" evidence="1"/>
<keyword evidence="3 8" id="KW-0548">Nucleotidyltransferase</keyword>
<dbReference type="Gene3D" id="1.20.272.10">
    <property type="match status" value="1"/>
</dbReference>